<organism evidence="1 2">
    <name type="scientific">Virgisporangium aurantiacum</name>
    <dbReference type="NCBI Taxonomy" id="175570"/>
    <lineage>
        <taxon>Bacteria</taxon>
        <taxon>Bacillati</taxon>
        <taxon>Actinomycetota</taxon>
        <taxon>Actinomycetes</taxon>
        <taxon>Micromonosporales</taxon>
        <taxon>Micromonosporaceae</taxon>
        <taxon>Virgisporangium</taxon>
    </lineage>
</organism>
<evidence type="ECO:0000313" key="1">
    <source>
        <dbReference type="EMBL" id="GIJ62396.1"/>
    </source>
</evidence>
<dbReference type="Proteomes" id="UP000612585">
    <property type="component" value="Unassembled WGS sequence"/>
</dbReference>
<comment type="caution">
    <text evidence="1">The sequence shown here is derived from an EMBL/GenBank/DDBJ whole genome shotgun (WGS) entry which is preliminary data.</text>
</comment>
<proteinExistence type="predicted"/>
<dbReference type="AlphaFoldDB" id="A0A8J4E5K2"/>
<protein>
    <submittedName>
        <fullName evidence="1">Uncharacterized protein</fullName>
    </submittedName>
</protein>
<reference evidence="1" key="1">
    <citation type="submission" date="2021-01" db="EMBL/GenBank/DDBJ databases">
        <title>Whole genome shotgun sequence of Virgisporangium aurantiacum NBRC 16421.</title>
        <authorList>
            <person name="Komaki H."/>
            <person name="Tamura T."/>
        </authorList>
    </citation>
    <scope>NUCLEOTIDE SEQUENCE</scope>
    <source>
        <strain evidence="1">NBRC 16421</strain>
    </source>
</reference>
<evidence type="ECO:0000313" key="2">
    <source>
        <dbReference type="Proteomes" id="UP000612585"/>
    </source>
</evidence>
<name>A0A8J4E5K2_9ACTN</name>
<gene>
    <name evidence="1" type="ORF">Vau01_099120</name>
</gene>
<dbReference type="EMBL" id="BOPG01000077">
    <property type="protein sequence ID" value="GIJ62396.1"/>
    <property type="molecule type" value="Genomic_DNA"/>
</dbReference>
<accession>A0A8J4E5K2</accession>
<sequence length="139" mass="15776">MDAVEWNELEEFLFARAMEHDSPQLFRLAGQYLISSRMIRPGVILVLRRVATARARARDETWTRVAHLLTERRRAELDLLLVPDAYLGRARLAWPGIGPTSQRAEALFRYPLGAVRSQAVSARFGSEVRTQVCFLVPVG</sequence>
<keyword evidence="2" id="KW-1185">Reference proteome</keyword>